<sequence>MRKLALFIALVMSTITFAQTTKTVGNFSKVIVFDQIALTLVPGEEGTMEIEGEKEGYVNVVNKNGLLKVKMNLTKSFQGEDIKVKLYYKNLAEIVAEQGAGITADNAIKATSLIVNAKTGGVITAKVDTDKLIVKSSAGSIVTLTGKTNVQDVLNSSGAKVKNKDLDSNQAIVTVNAGGVAEVKATELVEAKVRAGGEIRVFGNPKTINEKNVLGGVITKVSE</sequence>
<dbReference type="Pfam" id="PF10988">
    <property type="entry name" value="DUF2807"/>
    <property type="match status" value="1"/>
</dbReference>
<keyword evidence="4" id="KW-1185">Reference proteome</keyword>
<evidence type="ECO:0000313" key="3">
    <source>
        <dbReference type="EMBL" id="KZE81360.1"/>
    </source>
</evidence>
<accession>A0A163ZA61</accession>
<feature type="domain" description="Putative auto-transporter adhesin head GIN" evidence="2">
    <location>
        <begin position="26"/>
        <end position="205"/>
    </location>
</feature>
<gene>
    <name evidence="3" type="ORF">AV926_08745</name>
</gene>
<evidence type="ECO:0000259" key="2">
    <source>
        <dbReference type="Pfam" id="PF10988"/>
    </source>
</evidence>
<dbReference type="RefSeq" id="WP_038985538.1">
    <property type="nucleotide sequence ID" value="NZ_JWJO01000014.1"/>
</dbReference>
<feature type="signal peptide" evidence="1">
    <location>
        <begin position="1"/>
        <end position="18"/>
    </location>
</feature>
<keyword evidence="1" id="KW-0732">Signal</keyword>
<evidence type="ECO:0000256" key="1">
    <source>
        <dbReference type="SAM" id="SignalP"/>
    </source>
</evidence>
<dbReference type="AlphaFoldDB" id="A0A163ZA61"/>
<dbReference type="OrthoDB" id="704821at2"/>
<feature type="chain" id="PRO_5007848265" description="Putative auto-transporter adhesin head GIN domain-containing protein" evidence="1">
    <location>
        <begin position="19"/>
        <end position="223"/>
    </location>
</feature>
<dbReference type="EMBL" id="LQNU01000053">
    <property type="protein sequence ID" value="KZE81360.1"/>
    <property type="molecule type" value="Genomic_DNA"/>
</dbReference>
<protein>
    <recommendedName>
        <fullName evidence="2">Putative auto-transporter adhesin head GIN domain-containing protein</fullName>
    </recommendedName>
</protein>
<organism evidence="3 4">
    <name type="scientific">Myroides marinus</name>
    <dbReference type="NCBI Taxonomy" id="703342"/>
    <lineage>
        <taxon>Bacteria</taxon>
        <taxon>Pseudomonadati</taxon>
        <taxon>Bacteroidota</taxon>
        <taxon>Flavobacteriia</taxon>
        <taxon>Flavobacteriales</taxon>
        <taxon>Flavobacteriaceae</taxon>
        <taxon>Myroides</taxon>
    </lineage>
</organism>
<proteinExistence type="predicted"/>
<dbReference type="Gene3D" id="2.160.20.120">
    <property type="match status" value="1"/>
</dbReference>
<dbReference type="Proteomes" id="UP000076630">
    <property type="component" value="Unassembled WGS sequence"/>
</dbReference>
<reference evidence="3 4" key="1">
    <citation type="submission" date="2016-01" db="EMBL/GenBank/DDBJ databases">
        <title>Whole genome sequencing of Myroides marinus L41.</title>
        <authorList>
            <person name="Hong K.W."/>
        </authorList>
    </citation>
    <scope>NUCLEOTIDE SEQUENCE [LARGE SCALE GENOMIC DNA]</scope>
    <source>
        <strain evidence="3 4">L41</strain>
    </source>
</reference>
<dbReference type="InterPro" id="IPR021255">
    <property type="entry name" value="DUF2807"/>
</dbReference>
<comment type="caution">
    <text evidence="3">The sequence shown here is derived from an EMBL/GenBank/DDBJ whole genome shotgun (WGS) entry which is preliminary data.</text>
</comment>
<name>A0A163ZA61_9FLAO</name>
<evidence type="ECO:0000313" key="4">
    <source>
        <dbReference type="Proteomes" id="UP000076630"/>
    </source>
</evidence>